<organism evidence="2">
    <name type="scientific">Anopheles sinensis</name>
    <name type="common">Mosquito</name>
    <dbReference type="NCBI Taxonomy" id="74873"/>
    <lineage>
        <taxon>Eukaryota</taxon>
        <taxon>Metazoa</taxon>
        <taxon>Ecdysozoa</taxon>
        <taxon>Arthropoda</taxon>
        <taxon>Hexapoda</taxon>
        <taxon>Insecta</taxon>
        <taxon>Pterygota</taxon>
        <taxon>Neoptera</taxon>
        <taxon>Endopterygota</taxon>
        <taxon>Diptera</taxon>
        <taxon>Nematocera</taxon>
        <taxon>Culicoidea</taxon>
        <taxon>Culicidae</taxon>
        <taxon>Anophelinae</taxon>
        <taxon>Anopheles</taxon>
    </lineage>
</organism>
<reference evidence="3" key="2">
    <citation type="submission" date="2020-05" db="UniProtKB">
        <authorList>
            <consortium name="EnsemblMetazoa"/>
        </authorList>
    </citation>
    <scope>IDENTIFICATION</scope>
</reference>
<name>A0A084WI35_ANOSI</name>
<sequence>MVIQLARKTRVSSSCLEDDANSAKPIGSTSSAFAPRFAHRFARIFCERLERLRVLASKRKHRRPSGAHERCFLSLRYAGPVCGGALGWLAGRDGHKIEPLRAAYKSKRERNEESASERYEISVRSRTCRNFTTNNFGWTVRYPGWEDGNGSEPESPAAPKPDWNHIPATKRSQSGWRKLFWAIAACDASRGRHNTNFRARIMKSYGTRTPANVFRRDASR</sequence>
<dbReference type="EMBL" id="ATLV01023911">
    <property type="status" value="NOT_ANNOTATED_CDS"/>
    <property type="molecule type" value="Genomic_DNA"/>
</dbReference>
<keyword evidence="4" id="KW-1185">Reference proteome</keyword>
<protein>
    <submittedName>
        <fullName evidence="2 3">Putative c'cytochrome</fullName>
    </submittedName>
</protein>
<proteinExistence type="predicted"/>
<accession>A0A084WI35</accession>
<evidence type="ECO:0000256" key="1">
    <source>
        <dbReference type="SAM" id="MobiDB-lite"/>
    </source>
</evidence>
<dbReference type="EnsemblMetazoa" id="ASIC017906-RA">
    <property type="protein sequence ID" value="ASIC017906-PA"/>
    <property type="gene ID" value="ASIC017906"/>
</dbReference>
<evidence type="ECO:0000313" key="2">
    <source>
        <dbReference type="EMBL" id="KFB49879.1"/>
    </source>
</evidence>
<dbReference type="Proteomes" id="UP000030765">
    <property type="component" value="Unassembled WGS sequence"/>
</dbReference>
<dbReference type="AlphaFoldDB" id="A0A084WI35"/>
<feature type="region of interest" description="Disordered" evidence="1">
    <location>
        <begin position="147"/>
        <end position="170"/>
    </location>
</feature>
<evidence type="ECO:0000313" key="3">
    <source>
        <dbReference type="EnsemblMetazoa" id="ASIC017906-PA"/>
    </source>
</evidence>
<dbReference type="VEuPathDB" id="VectorBase:ASIC017906"/>
<evidence type="ECO:0000313" key="4">
    <source>
        <dbReference type="Proteomes" id="UP000030765"/>
    </source>
</evidence>
<gene>
    <name evidence="2" type="ORF">ZHAS_00017906</name>
</gene>
<reference evidence="2 4" key="1">
    <citation type="journal article" date="2014" name="BMC Genomics">
        <title>Genome sequence of Anopheles sinensis provides insight into genetics basis of mosquito competence for malaria parasites.</title>
        <authorList>
            <person name="Zhou D."/>
            <person name="Zhang D."/>
            <person name="Ding G."/>
            <person name="Shi L."/>
            <person name="Hou Q."/>
            <person name="Ye Y."/>
            <person name="Xu Y."/>
            <person name="Zhou H."/>
            <person name="Xiong C."/>
            <person name="Li S."/>
            <person name="Yu J."/>
            <person name="Hong S."/>
            <person name="Yu X."/>
            <person name="Zou P."/>
            <person name="Chen C."/>
            <person name="Chang X."/>
            <person name="Wang W."/>
            <person name="Lv Y."/>
            <person name="Sun Y."/>
            <person name="Ma L."/>
            <person name="Shen B."/>
            <person name="Zhu C."/>
        </authorList>
    </citation>
    <scope>NUCLEOTIDE SEQUENCE [LARGE SCALE GENOMIC DNA]</scope>
</reference>
<dbReference type="EMBL" id="KE525347">
    <property type="protein sequence ID" value="KFB49879.1"/>
    <property type="molecule type" value="Genomic_DNA"/>
</dbReference>